<evidence type="ECO:0000313" key="14">
    <source>
        <dbReference type="Proteomes" id="UP000694569"/>
    </source>
</evidence>
<feature type="region of interest" description="Disordered" evidence="11">
    <location>
        <begin position="627"/>
        <end position="651"/>
    </location>
</feature>
<dbReference type="Proteomes" id="UP000694569">
    <property type="component" value="Unplaced"/>
</dbReference>
<feature type="region of interest" description="Disordered" evidence="11">
    <location>
        <begin position="1"/>
        <end position="33"/>
    </location>
</feature>
<evidence type="ECO:0000256" key="7">
    <source>
        <dbReference type="ARBA" id="ARBA00023242"/>
    </source>
</evidence>
<evidence type="ECO:0000256" key="5">
    <source>
        <dbReference type="ARBA" id="ARBA00023159"/>
    </source>
</evidence>
<sequence>MDSTEPERETGNMEENHADAGDLDDDGDMVEGQNAEFTLEEVLRLGGTKKDYMMLACLEEVEVLVDGGKKAGVIDDLEDGELQAFIDKLGLGKLSKTIALEEEPARQEKGKNAEPGKEKVKEKKSKKKEARAESKKDAEKKDGAKVQRKETSASTAPKNKGRPKFEFFERPNLLIKPGGKWYDHEYTNERCSQPQSGANVKNYKSLAEKLYEHEVSLYKNKKKLQKGANSAWMNTVVSTGTLADRMAAMTVLIQDAPVHTVRFLENLLNLLRKQGSRRQNIMSVDTFKDLLLSDLLPDNRKLLVFENHPFDKLEEMSSGNRDARDRRLILWFFEEQLKGQVAEFVKVLDILSHDNLLSTKAKALNVTHELLCNKPEEEKALLTLLVNKLGDPQYRIATKASYLMEVLLSKHPNMKVVVCLEIERLLYRPNVSEKAQYYGICFLNQIMFSHEETDLANQLITVYFSFFKACIKKKDIDCKILRGLLTGVNRAYPYANIASEKVKEQLETLFKIVHVVSFNTSVQVLMLLFQVMDSQQTVSNRFYAVLYKKLLDPGLSQGSKQAMFLNLLYKSMKADVVLRRVKAFVKRLLQVTCCQKPPFICGALYLLSEVLKLKPGLKVLIQENGEEDDEEHFHDIPDDDENDVQEQEKSLASAENANAGSWIHQKTLQGLNNSNTYDPLNRNPLFCGADSTSLWELKLLSHHFHPSVALFAKTILEGNAVQYTGDPLQDFTLMRFLDRFVYRNPKPQKAVENRGYLMHQRKKLYMNNQRQLVNSDQFLAKEESEVPVDEVFFHRFFKRASKEKQKFKRDEDEDSIEDVDDDEFEEVIDAFEGDSLYSAADLDFAGNVNPINKDTKKTKEEDDSSSDWEMDAEDEEVSLGSMCEEDFEEESGGVFMDPSDNDKRPEKKAKKRPLKDNDDDMFATAEEFGDLLDENSGSKFDNIGLNAMANKDNASVKQLKWEADRDIWVHDRISKSKKANKKFSKKVHKVGKK</sequence>
<keyword evidence="7" id="KW-0539">Nucleus</keyword>
<keyword evidence="5" id="KW-0010">Activator</keyword>
<feature type="compositionally biased region" description="Acidic residues" evidence="11">
    <location>
        <begin position="861"/>
        <end position="891"/>
    </location>
</feature>
<dbReference type="InterPro" id="IPR016024">
    <property type="entry name" value="ARM-type_fold"/>
</dbReference>
<dbReference type="PANTHER" id="PTHR12048">
    <property type="entry name" value="CCAAT-BINDING FACTOR-RELATED"/>
    <property type="match status" value="1"/>
</dbReference>
<dbReference type="OrthoDB" id="28947at2759"/>
<feature type="region of interest" description="Disordered" evidence="11">
    <location>
        <begin position="102"/>
        <end position="167"/>
    </location>
</feature>
<reference evidence="13" key="1">
    <citation type="submission" date="2025-08" db="UniProtKB">
        <authorList>
            <consortium name="Ensembl"/>
        </authorList>
    </citation>
    <scope>IDENTIFICATION</scope>
</reference>
<evidence type="ECO:0000256" key="8">
    <source>
        <dbReference type="ARBA" id="ARBA00031941"/>
    </source>
</evidence>
<evidence type="ECO:0000256" key="6">
    <source>
        <dbReference type="ARBA" id="ARBA00023163"/>
    </source>
</evidence>
<feature type="domain" description="CCAAT-binding factor" evidence="12">
    <location>
        <begin position="521"/>
        <end position="712"/>
    </location>
</feature>
<evidence type="ECO:0000313" key="13">
    <source>
        <dbReference type="Ensembl" id="ENSLLEP00000040090.1"/>
    </source>
</evidence>
<dbReference type="Ensembl" id="ENSLLET00000041711.1">
    <property type="protein sequence ID" value="ENSLLEP00000040090.1"/>
    <property type="gene ID" value="ENSLLEG00000025530.1"/>
</dbReference>
<dbReference type="FunFam" id="1.25.10.10:FF:000805">
    <property type="entry name" value="Similar to transcription factor CBF/MAK21"/>
    <property type="match status" value="1"/>
</dbReference>
<evidence type="ECO:0000256" key="4">
    <source>
        <dbReference type="ARBA" id="ARBA00023015"/>
    </source>
</evidence>
<comment type="similarity">
    <text evidence="2">Belongs to the CBF/MAK21 family.</text>
</comment>
<feature type="region of interest" description="Disordered" evidence="11">
    <location>
        <begin position="848"/>
        <end position="920"/>
    </location>
</feature>
<dbReference type="PANTHER" id="PTHR12048:SF0">
    <property type="entry name" value="CCAAT_ENHANCER-BINDING PROTEIN ZETA"/>
    <property type="match status" value="1"/>
</dbReference>
<dbReference type="InterPro" id="IPR005612">
    <property type="entry name" value="CCAAT-binding_factor"/>
</dbReference>
<dbReference type="GO" id="GO:0005634">
    <property type="term" value="C:nucleus"/>
    <property type="evidence" value="ECO:0007669"/>
    <property type="project" value="UniProtKB-SubCell"/>
</dbReference>
<organism evidence="13 14">
    <name type="scientific">Leptobrachium leishanense</name>
    <name type="common">Leishan spiny toad</name>
    <dbReference type="NCBI Taxonomy" id="445787"/>
    <lineage>
        <taxon>Eukaryota</taxon>
        <taxon>Metazoa</taxon>
        <taxon>Chordata</taxon>
        <taxon>Craniata</taxon>
        <taxon>Vertebrata</taxon>
        <taxon>Euteleostomi</taxon>
        <taxon>Amphibia</taxon>
        <taxon>Batrachia</taxon>
        <taxon>Anura</taxon>
        <taxon>Pelobatoidea</taxon>
        <taxon>Megophryidae</taxon>
        <taxon>Leptobrachium</taxon>
    </lineage>
</organism>
<comment type="subcellular location">
    <subcellularLocation>
        <location evidence="1">Nucleus</location>
    </subcellularLocation>
</comment>
<evidence type="ECO:0000256" key="9">
    <source>
        <dbReference type="ARBA" id="ARBA00058879"/>
    </source>
</evidence>
<keyword evidence="14" id="KW-1185">Reference proteome</keyword>
<comment type="function">
    <text evidence="9">Stimulates transcription from the HSP70 promoter.</text>
</comment>
<feature type="compositionally biased region" description="Basic and acidic residues" evidence="11">
    <location>
        <begin position="130"/>
        <end position="151"/>
    </location>
</feature>
<keyword evidence="4" id="KW-0805">Transcription regulation</keyword>
<evidence type="ECO:0000256" key="10">
    <source>
        <dbReference type="ARBA" id="ARBA00073389"/>
    </source>
</evidence>
<dbReference type="SUPFAM" id="SSF48371">
    <property type="entry name" value="ARM repeat"/>
    <property type="match status" value="1"/>
</dbReference>
<reference evidence="13" key="2">
    <citation type="submission" date="2025-09" db="UniProtKB">
        <authorList>
            <consortium name="Ensembl"/>
        </authorList>
    </citation>
    <scope>IDENTIFICATION</scope>
</reference>
<proteinExistence type="inferred from homology"/>
<name>A0A8C5QQE6_9ANUR</name>
<evidence type="ECO:0000256" key="1">
    <source>
        <dbReference type="ARBA" id="ARBA00004123"/>
    </source>
</evidence>
<feature type="compositionally biased region" description="Basic and acidic residues" evidence="11">
    <location>
        <begin position="103"/>
        <end position="121"/>
    </location>
</feature>
<dbReference type="GeneTree" id="ENSGT00390000006395"/>
<accession>A0A8C5QQE6</accession>
<evidence type="ECO:0000259" key="12">
    <source>
        <dbReference type="Pfam" id="PF03914"/>
    </source>
</evidence>
<evidence type="ECO:0000256" key="2">
    <source>
        <dbReference type="ARBA" id="ARBA00007797"/>
    </source>
</evidence>
<dbReference type="Pfam" id="PF03914">
    <property type="entry name" value="CBF"/>
    <property type="match status" value="1"/>
</dbReference>
<keyword evidence="6" id="KW-0804">Transcription</keyword>
<keyword evidence="3" id="KW-0597">Phosphoprotein</keyword>
<gene>
    <name evidence="13" type="primary">CEBPZ</name>
</gene>
<feature type="compositionally biased region" description="Basic and acidic residues" evidence="11">
    <location>
        <begin position="1"/>
        <end position="20"/>
    </location>
</feature>
<protein>
    <recommendedName>
        <fullName evidence="10">CCAAT/enhancer-binding protein zeta</fullName>
    </recommendedName>
    <alternativeName>
        <fullName evidence="8">CCAAT-box-binding transcription factor</fullName>
    </alternativeName>
</protein>
<evidence type="ECO:0000256" key="11">
    <source>
        <dbReference type="SAM" id="MobiDB-lite"/>
    </source>
</evidence>
<dbReference type="AlphaFoldDB" id="A0A8C5QQE6"/>
<dbReference type="InterPro" id="IPR040155">
    <property type="entry name" value="CEBPZ/Mak21-like"/>
</dbReference>
<evidence type="ECO:0000256" key="3">
    <source>
        <dbReference type="ARBA" id="ARBA00022553"/>
    </source>
</evidence>